<dbReference type="InterPro" id="IPR041916">
    <property type="entry name" value="Anti_sigma_zinc_sf"/>
</dbReference>
<evidence type="ECO:0000256" key="5">
    <source>
        <dbReference type="ARBA" id="ARBA00023136"/>
    </source>
</evidence>
<evidence type="ECO:0000256" key="4">
    <source>
        <dbReference type="ARBA" id="ARBA00023015"/>
    </source>
</evidence>
<dbReference type="InterPro" id="IPR051474">
    <property type="entry name" value="Anti-sigma-K/W_factor"/>
</dbReference>
<dbReference type="PANTHER" id="PTHR37461">
    <property type="entry name" value="ANTI-SIGMA-K FACTOR RSKA"/>
    <property type="match status" value="1"/>
</dbReference>
<dbReference type="Gene3D" id="1.10.10.1320">
    <property type="entry name" value="Anti-sigma factor, zinc-finger domain"/>
    <property type="match status" value="1"/>
</dbReference>
<accession>A0ABN2HCF0</accession>
<dbReference type="RefSeq" id="WP_344311617.1">
    <property type="nucleotide sequence ID" value="NZ_BAAANY010000013.1"/>
</dbReference>
<keyword evidence="3 7" id="KW-1133">Transmembrane helix</keyword>
<keyword evidence="6" id="KW-0804">Transcription</keyword>
<evidence type="ECO:0000256" key="2">
    <source>
        <dbReference type="ARBA" id="ARBA00022692"/>
    </source>
</evidence>
<dbReference type="Pfam" id="PF13490">
    <property type="entry name" value="zf-HC2"/>
    <property type="match status" value="1"/>
</dbReference>
<dbReference type="EMBL" id="BAAANY010000013">
    <property type="protein sequence ID" value="GAA1685507.1"/>
    <property type="molecule type" value="Genomic_DNA"/>
</dbReference>
<organism evidence="9 10">
    <name type="scientific">Fodinicola feengrottensis</name>
    <dbReference type="NCBI Taxonomy" id="435914"/>
    <lineage>
        <taxon>Bacteria</taxon>
        <taxon>Bacillati</taxon>
        <taxon>Actinomycetota</taxon>
        <taxon>Actinomycetes</taxon>
        <taxon>Mycobacteriales</taxon>
        <taxon>Fodinicola</taxon>
    </lineage>
</organism>
<gene>
    <name evidence="9" type="ORF">GCM10009765_38480</name>
</gene>
<evidence type="ECO:0000256" key="7">
    <source>
        <dbReference type="SAM" id="Phobius"/>
    </source>
</evidence>
<keyword evidence="2 7" id="KW-0812">Transmembrane</keyword>
<evidence type="ECO:0000259" key="8">
    <source>
        <dbReference type="Pfam" id="PF13490"/>
    </source>
</evidence>
<keyword evidence="5 7" id="KW-0472">Membrane</keyword>
<keyword evidence="10" id="KW-1185">Reference proteome</keyword>
<name>A0ABN2HCF0_9ACTN</name>
<reference evidence="9 10" key="1">
    <citation type="journal article" date="2019" name="Int. J. Syst. Evol. Microbiol.">
        <title>The Global Catalogue of Microorganisms (GCM) 10K type strain sequencing project: providing services to taxonomists for standard genome sequencing and annotation.</title>
        <authorList>
            <consortium name="The Broad Institute Genomics Platform"/>
            <consortium name="The Broad Institute Genome Sequencing Center for Infectious Disease"/>
            <person name="Wu L."/>
            <person name="Ma J."/>
        </authorList>
    </citation>
    <scope>NUCLEOTIDE SEQUENCE [LARGE SCALE GENOMIC DNA]</scope>
    <source>
        <strain evidence="9 10">JCM 14718</strain>
    </source>
</reference>
<sequence length="224" mass="24258">MIHDDFATYDAAYVLGALSPADRRAYEQHLTECDICSRAVRDLAGMPGLLGSVPLSAVDTPVGDEPVPDMLPRLLRKVGRDRRVRSWWLSGVTAAAAALVLVLSLALVLVVGTSSGQQPVQAVAQQLTPTVSTDIRATVWLTNVAWGTKIDLECTHDADTKYPRGWYALTVTDRKGRVEQVASWSTVPELKTIKMAGSTGLPTDDIVAVDVRTATNKIILHLTR</sequence>
<evidence type="ECO:0000256" key="1">
    <source>
        <dbReference type="ARBA" id="ARBA00004162"/>
    </source>
</evidence>
<comment type="subcellular location">
    <subcellularLocation>
        <location evidence="1">Cell membrane</location>
        <topology evidence="1">Single-pass membrane protein</topology>
    </subcellularLocation>
</comment>
<evidence type="ECO:0000313" key="9">
    <source>
        <dbReference type="EMBL" id="GAA1685507.1"/>
    </source>
</evidence>
<proteinExistence type="predicted"/>
<evidence type="ECO:0000256" key="6">
    <source>
        <dbReference type="ARBA" id="ARBA00023163"/>
    </source>
</evidence>
<feature type="transmembrane region" description="Helical" evidence="7">
    <location>
        <begin position="86"/>
        <end position="111"/>
    </location>
</feature>
<feature type="domain" description="Putative zinc-finger" evidence="8">
    <location>
        <begin position="12"/>
        <end position="36"/>
    </location>
</feature>
<dbReference type="Proteomes" id="UP001500618">
    <property type="component" value="Unassembled WGS sequence"/>
</dbReference>
<dbReference type="PANTHER" id="PTHR37461:SF1">
    <property type="entry name" value="ANTI-SIGMA-K FACTOR RSKA"/>
    <property type="match status" value="1"/>
</dbReference>
<evidence type="ECO:0000256" key="3">
    <source>
        <dbReference type="ARBA" id="ARBA00022989"/>
    </source>
</evidence>
<dbReference type="InterPro" id="IPR027383">
    <property type="entry name" value="Znf_put"/>
</dbReference>
<keyword evidence="4" id="KW-0805">Transcription regulation</keyword>
<protein>
    <submittedName>
        <fullName evidence="9">Zf-HC2 domain-containing protein</fullName>
    </submittedName>
</protein>
<evidence type="ECO:0000313" key="10">
    <source>
        <dbReference type="Proteomes" id="UP001500618"/>
    </source>
</evidence>
<comment type="caution">
    <text evidence="9">The sequence shown here is derived from an EMBL/GenBank/DDBJ whole genome shotgun (WGS) entry which is preliminary data.</text>
</comment>